<comment type="caution">
    <text evidence="1">The sequence shown here is derived from an EMBL/GenBank/DDBJ whole genome shotgun (WGS) entry which is preliminary data.</text>
</comment>
<gene>
    <name evidence="1" type="ORF">BJ138DRAFT_1114549</name>
</gene>
<protein>
    <submittedName>
        <fullName evidence="1">Plant expansin</fullName>
    </submittedName>
</protein>
<evidence type="ECO:0000313" key="2">
    <source>
        <dbReference type="Proteomes" id="UP000790377"/>
    </source>
</evidence>
<sequence>MNHPSTHSTSSSNPRFTYPHLSFATQTFATLSLMLSLALSFASAAPSQGYDATAVSARSEGAAQMFKRYDDARMTYYTVGLGTCGVTNTADQFVVALNADQYGNGGYCNDTITISYGGKSAQAQIVNDCPGCPEFALDLSEGLFEYFAPISTGEIYGDWFFN</sequence>
<keyword evidence="2" id="KW-1185">Reference proteome</keyword>
<dbReference type="Proteomes" id="UP000790377">
    <property type="component" value="Unassembled WGS sequence"/>
</dbReference>
<reference evidence="1" key="1">
    <citation type="journal article" date="2021" name="New Phytol.">
        <title>Evolutionary innovations through gain and loss of genes in the ectomycorrhizal Boletales.</title>
        <authorList>
            <person name="Wu G."/>
            <person name="Miyauchi S."/>
            <person name="Morin E."/>
            <person name="Kuo A."/>
            <person name="Drula E."/>
            <person name="Varga T."/>
            <person name="Kohler A."/>
            <person name="Feng B."/>
            <person name="Cao Y."/>
            <person name="Lipzen A."/>
            <person name="Daum C."/>
            <person name="Hundley H."/>
            <person name="Pangilinan J."/>
            <person name="Johnson J."/>
            <person name="Barry K."/>
            <person name="LaButti K."/>
            <person name="Ng V."/>
            <person name="Ahrendt S."/>
            <person name="Min B."/>
            <person name="Choi I.G."/>
            <person name="Park H."/>
            <person name="Plett J.M."/>
            <person name="Magnuson J."/>
            <person name="Spatafora J.W."/>
            <person name="Nagy L.G."/>
            <person name="Henrissat B."/>
            <person name="Grigoriev I.V."/>
            <person name="Yang Z.L."/>
            <person name="Xu J."/>
            <person name="Martin F.M."/>
        </authorList>
    </citation>
    <scope>NUCLEOTIDE SEQUENCE</scope>
    <source>
        <strain evidence="1">ATCC 28755</strain>
    </source>
</reference>
<accession>A0ACB8AA74</accession>
<evidence type="ECO:0000313" key="1">
    <source>
        <dbReference type="EMBL" id="KAH7909916.1"/>
    </source>
</evidence>
<organism evidence="1 2">
    <name type="scientific">Hygrophoropsis aurantiaca</name>
    <dbReference type="NCBI Taxonomy" id="72124"/>
    <lineage>
        <taxon>Eukaryota</taxon>
        <taxon>Fungi</taxon>
        <taxon>Dikarya</taxon>
        <taxon>Basidiomycota</taxon>
        <taxon>Agaricomycotina</taxon>
        <taxon>Agaricomycetes</taxon>
        <taxon>Agaricomycetidae</taxon>
        <taxon>Boletales</taxon>
        <taxon>Coniophorineae</taxon>
        <taxon>Hygrophoropsidaceae</taxon>
        <taxon>Hygrophoropsis</taxon>
    </lineage>
</organism>
<name>A0ACB8AA74_9AGAM</name>
<proteinExistence type="predicted"/>
<dbReference type="EMBL" id="MU267735">
    <property type="protein sequence ID" value="KAH7909916.1"/>
    <property type="molecule type" value="Genomic_DNA"/>
</dbReference>